<proteinExistence type="inferred from homology"/>
<accession>A0ABW4PW53</accession>
<keyword evidence="2" id="KW-0285">Flavoprotein</keyword>
<feature type="domain" description="Flavin reductase like" evidence="4">
    <location>
        <begin position="12"/>
        <end position="182"/>
    </location>
</feature>
<dbReference type="GO" id="GO:0016491">
    <property type="term" value="F:oxidoreductase activity"/>
    <property type="evidence" value="ECO:0007669"/>
    <property type="project" value="UniProtKB-KW"/>
</dbReference>
<evidence type="ECO:0000256" key="1">
    <source>
        <dbReference type="ARBA" id="ARBA00001917"/>
    </source>
</evidence>
<evidence type="ECO:0000256" key="3">
    <source>
        <dbReference type="ARBA" id="ARBA00038054"/>
    </source>
</evidence>
<reference evidence="6" key="1">
    <citation type="journal article" date="2019" name="Int. J. Syst. Evol. Microbiol.">
        <title>The Global Catalogue of Microorganisms (GCM) 10K type strain sequencing project: providing services to taxonomists for standard genome sequencing and annotation.</title>
        <authorList>
            <consortium name="The Broad Institute Genomics Platform"/>
            <consortium name="The Broad Institute Genome Sequencing Center for Infectious Disease"/>
            <person name="Wu L."/>
            <person name="Ma J."/>
        </authorList>
    </citation>
    <scope>NUCLEOTIDE SEQUENCE [LARGE SCALE GENOMIC DNA]</scope>
    <source>
        <strain evidence="6">JCM 11650</strain>
    </source>
</reference>
<dbReference type="InterPro" id="IPR052174">
    <property type="entry name" value="Flavoredoxin"/>
</dbReference>
<dbReference type="Gene3D" id="2.30.110.10">
    <property type="entry name" value="Electron Transport, Fmn-binding Protein, Chain A"/>
    <property type="match status" value="1"/>
</dbReference>
<dbReference type="Proteomes" id="UP001597280">
    <property type="component" value="Unassembled WGS sequence"/>
</dbReference>
<comment type="cofactor">
    <cofactor evidence="1">
        <name>FMN</name>
        <dbReference type="ChEBI" id="CHEBI:58210"/>
    </cofactor>
</comment>
<dbReference type="PANTHER" id="PTHR43567">
    <property type="entry name" value="FLAVOREDOXIN-RELATED-RELATED"/>
    <property type="match status" value="1"/>
</dbReference>
<dbReference type="Pfam" id="PF01613">
    <property type="entry name" value="Flavin_Reduct"/>
    <property type="match status" value="1"/>
</dbReference>
<dbReference type="EC" id="1.5.1.-" evidence="5"/>
<evidence type="ECO:0000259" key="4">
    <source>
        <dbReference type="Pfam" id="PF01613"/>
    </source>
</evidence>
<dbReference type="EMBL" id="JBHUFL010000002">
    <property type="protein sequence ID" value="MFD1834668.1"/>
    <property type="molecule type" value="Genomic_DNA"/>
</dbReference>
<dbReference type="SUPFAM" id="SSF50475">
    <property type="entry name" value="FMN-binding split barrel"/>
    <property type="match status" value="1"/>
</dbReference>
<evidence type="ECO:0000313" key="5">
    <source>
        <dbReference type="EMBL" id="MFD1834668.1"/>
    </source>
</evidence>
<dbReference type="PANTHER" id="PTHR43567:SF1">
    <property type="entry name" value="FLAVOREDOXIN"/>
    <property type="match status" value="1"/>
</dbReference>
<evidence type="ECO:0000256" key="2">
    <source>
        <dbReference type="ARBA" id="ARBA00022630"/>
    </source>
</evidence>
<comment type="caution">
    <text evidence="5">The sequence shown here is derived from an EMBL/GenBank/DDBJ whole genome shotgun (WGS) entry which is preliminary data.</text>
</comment>
<keyword evidence="5" id="KW-0560">Oxidoreductase</keyword>
<dbReference type="InterPro" id="IPR012349">
    <property type="entry name" value="Split_barrel_FMN-bd"/>
</dbReference>
<gene>
    <name evidence="5" type="ORF">ACFSDA_06210</name>
</gene>
<dbReference type="InterPro" id="IPR002563">
    <property type="entry name" value="Flavin_Rdtase-like_dom"/>
</dbReference>
<sequence length="196" mass="21292">MHLHIEPSVLYFGTPVALITTLDDDGGTNITPISSAWALGSTYVLGLGDDSHGLANLRRDPGIVINLPEASLAHRVEAIAATTGAAALSPHKAGAYRTEKDKWGLGGFTPSPAELVGPMRIVECPVQIEARVERIVPCDDDASAVHARVLRIHAREDVVVPGTHHVDLRAWRPLLYTFRHYFAQGEEVAQSFRAEY</sequence>
<evidence type="ECO:0000313" key="6">
    <source>
        <dbReference type="Proteomes" id="UP001597280"/>
    </source>
</evidence>
<keyword evidence="6" id="KW-1185">Reference proteome</keyword>
<protein>
    <submittedName>
        <fullName evidence="5">Flavin reductase family protein</fullName>
        <ecNumber evidence="5">1.5.1.-</ecNumber>
    </submittedName>
</protein>
<comment type="similarity">
    <text evidence="3">Belongs to the flavoredoxin family.</text>
</comment>
<dbReference type="RefSeq" id="WP_343903914.1">
    <property type="nucleotide sequence ID" value="NZ_BAAAIS010000002.1"/>
</dbReference>
<organism evidence="5 6">
    <name type="scientific">Brachybacterium rhamnosum</name>
    <dbReference type="NCBI Taxonomy" id="173361"/>
    <lineage>
        <taxon>Bacteria</taxon>
        <taxon>Bacillati</taxon>
        <taxon>Actinomycetota</taxon>
        <taxon>Actinomycetes</taxon>
        <taxon>Micrococcales</taxon>
        <taxon>Dermabacteraceae</taxon>
        <taxon>Brachybacterium</taxon>
    </lineage>
</organism>
<name>A0ABW4PW53_9MICO</name>